<dbReference type="Proteomes" id="UP000285301">
    <property type="component" value="Unassembled WGS sequence"/>
</dbReference>
<evidence type="ECO:0000259" key="4">
    <source>
        <dbReference type="Pfam" id="PF02251"/>
    </source>
</evidence>
<dbReference type="GO" id="GO:0008537">
    <property type="term" value="C:proteasome activator complex"/>
    <property type="evidence" value="ECO:0007669"/>
    <property type="project" value="InterPro"/>
</dbReference>
<dbReference type="PANTHER" id="PTHR10660:SF2">
    <property type="entry name" value="LD45860P"/>
    <property type="match status" value="1"/>
</dbReference>
<sequence>MSKSKSFRKVDQTNAEHLELNLSFDDFKRKIMLRGEELAVVHFPQKVVELQELIDTHFGNEKLDIDFKIIVPLKELSGEMLGNKFSCIHCFKEGFKSLNGVVPCNQTIVSMHDIVKKYTKELLDDANVIRVWISLMIPQVDDGNNLGVEVLEYVLTEVIAIEDDAKQRLASIASYYCLRADLVAKMAKCPYSEDYQKAIEEEDSLRAYKCMKMLNEVKNNYAVLHDLVMKNLRKIKQPRPSSSGMHFA</sequence>
<feature type="domain" description="Proteasome activator PA28 N-terminal" evidence="4">
    <location>
        <begin position="25"/>
        <end position="61"/>
    </location>
</feature>
<evidence type="ECO:0000256" key="1">
    <source>
        <dbReference type="ARBA" id="ARBA00005883"/>
    </source>
</evidence>
<dbReference type="GO" id="GO:0061136">
    <property type="term" value="P:regulation of proteasomal protein catabolic process"/>
    <property type="evidence" value="ECO:0007669"/>
    <property type="project" value="TreeGrafter"/>
</dbReference>
<gene>
    <name evidence="6" type="ORF">B4U79_16711</name>
</gene>
<dbReference type="EMBL" id="NCKU01008880">
    <property type="protein sequence ID" value="RWS01618.1"/>
    <property type="molecule type" value="Genomic_DNA"/>
</dbReference>
<dbReference type="Pfam" id="PF02252">
    <property type="entry name" value="PA28_C"/>
    <property type="match status" value="1"/>
</dbReference>
<organism evidence="6 7">
    <name type="scientific">Dinothrombium tinctorium</name>
    <dbReference type="NCBI Taxonomy" id="1965070"/>
    <lineage>
        <taxon>Eukaryota</taxon>
        <taxon>Metazoa</taxon>
        <taxon>Ecdysozoa</taxon>
        <taxon>Arthropoda</taxon>
        <taxon>Chelicerata</taxon>
        <taxon>Arachnida</taxon>
        <taxon>Acari</taxon>
        <taxon>Acariformes</taxon>
        <taxon>Trombidiformes</taxon>
        <taxon>Prostigmata</taxon>
        <taxon>Anystina</taxon>
        <taxon>Parasitengona</taxon>
        <taxon>Trombidioidea</taxon>
        <taxon>Trombidiidae</taxon>
        <taxon>Dinothrombium</taxon>
    </lineage>
</organism>
<evidence type="ECO:0000313" key="7">
    <source>
        <dbReference type="Proteomes" id="UP000285301"/>
    </source>
</evidence>
<dbReference type="InterPro" id="IPR036252">
    <property type="entry name" value="Proteasome_activ_sf"/>
</dbReference>
<dbReference type="PANTHER" id="PTHR10660">
    <property type="entry name" value="PROTEASOME REGULATOR PA28"/>
    <property type="match status" value="1"/>
</dbReference>
<dbReference type="SUPFAM" id="SSF47216">
    <property type="entry name" value="Proteasome activator"/>
    <property type="match status" value="1"/>
</dbReference>
<dbReference type="Gene3D" id="1.20.120.180">
    <property type="entry name" value="Proteasome activator pa28, C-terminal domain"/>
    <property type="match status" value="1"/>
</dbReference>
<reference evidence="6 7" key="1">
    <citation type="journal article" date="2018" name="Gigascience">
        <title>Genomes of trombidid mites reveal novel predicted allergens and laterally-transferred genes associated with secondary metabolism.</title>
        <authorList>
            <person name="Dong X."/>
            <person name="Chaisiri K."/>
            <person name="Xia D."/>
            <person name="Armstrong S.D."/>
            <person name="Fang Y."/>
            <person name="Donnelly M.J."/>
            <person name="Kadowaki T."/>
            <person name="McGarry J.W."/>
            <person name="Darby A.C."/>
            <person name="Makepeace B.L."/>
        </authorList>
    </citation>
    <scope>NUCLEOTIDE SEQUENCE [LARGE SCALE GENOMIC DNA]</scope>
    <source>
        <strain evidence="6">UoL-WK</strain>
    </source>
</reference>
<dbReference type="GO" id="GO:0005737">
    <property type="term" value="C:cytoplasm"/>
    <property type="evidence" value="ECO:0007669"/>
    <property type="project" value="TreeGrafter"/>
</dbReference>
<evidence type="ECO:0000256" key="3">
    <source>
        <dbReference type="ARBA" id="ARBA00037467"/>
    </source>
</evidence>
<dbReference type="Pfam" id="PF02251">
    <property type="entry name" value="PA28_N"/>
    <property type="match status" value="1"/>
</dbReference>
<evidence type="ECO:0000259" key="5">
    <source>
        <dbReference type="Pfam" id="PF02252"/>
    </source>
</evidence>
<dbReference type="GO" id="GO:0005654">
    <property type="term" value="C:nucleoplasm"/>
    <property type="evidence" value="ECO:0007669"/>
    <property type="project" value="TreeGrafter"/>
</dbReference>
<dbReference type="OrthoDB" id="6591885at2759"/>
<feature type="domain" description="Proteasome activator PA28 C-terminal" evidence="5">
    <location>
        <begin position="102"/>
        <end position="243"/>
    </location>
</feature>
<evidence type="ECO:0000256" key="2">
    <source>
        <dbReference type="ARBA" id="ARBA00022942"/>
    </source>
</evidence>
<dbReference type="GO" id="GO:2000045">
    <property type="term" value="P:regulation of G1/S transition of mitotic cell cycle"/>
    <property type="evidence" value="ECO:0007669"/>
    <property type="project" value="TreeGrafter"/>
</dbReference>
<dbReference type="FunFam" id="1.20.120.180:FF:000002">
    <property type="entry name" value="Proteasome activator complex subunit 1"/>
    <property type="match status" value="1"/>
</dbReference>
<comment type="function">
    <text evidence="3">Implicated in immunoproteasome assembly and required for efficient antigen processing. The PA28 activator complex enhances the generation of class I binding peptides by altering the cleavage pattern of the proteasome.</text>
</comment>
<dbReference type="InterPro" id="IPR036997">
    <property type="entry name" value="PA28_C_sf"/>
</dbReference>
<comment type="caution">
    <text evidence="6">The sequence shown here is derived from an EMBL/GenBank/DDBJ whole genome shotgun (WGS) entry which is preliminary data.</text>
</comment>
<comment type="similarity">
    <text evidence="1">Belongs to the PA28 family.</text>
</comment>
<dbReference type="GO" id="GO:0061133">
    <property type="term" value="F:endopeptidase activator activity"/>
    <property type="evidence" value="ECO:0007669"/>
    <property type="project" value="TreeGrafter"/>
</dbReference>
<keyword evidence="2 6" id="KW-0647">Proteasome</keyword>
<accession>A0A443QF14</accession>
<protein>
    <submittedName>
        <fullName evidence="6">Proteasome activator complex subunit 3-like protein</fullName>
    </submittedName>
</protein>
<dbReference type="InterPro" id="IPR009077">
    <property type="entry name" value="Proteasome_activ_PA28"/>
</dbReference>
<dbReference type="InterPro" id="IPR003185">
    <property type="entry name" value="Proteasome_activ_PA28_N"/>
</dbReference>
<dbReference type="STRING" id="1965070.A0A443QF14"/>
<dbReference type="AlphaFoldDB" id="A0A443QF14"/>
<name>A0A443QF14_9ACAR</name>
<dbReference type="InterPro" id="IPR003186">
    <property type="entry name" value="PA28_C"/>
</dbReference>
<evidence type="ECO:0000313" key="6">
    <source>
        <dbReference type="EMBL" id="RWS01618.1"/>
    </source>
</evidence>
<keyword evidence="7" id="KW-1185">Reference proteome</keyword>
<proteinExistence type="inferred from homology"/>